<reference evidence="1 2" key="2">
    <citation type="submission" date="2007-06" db="EMBL/GenBank/DDBJ databases">
        <title>Draft genome sequence of Pseudoflavonifractor capillosus ATCC 29799.</title>
        <authorList>
            <person name="Sudarsanam P."/>
            <person name="Ley R."/>
            <person name="Guruge J."/>
            <person name="Turnbaugh P.J."/>
            <person name="Mahowald M."/>
            <person name="Liep D."/>
            <person name="Gordon J."/>
        </authorList>
    </citation>
    <scope>NUCLEOTIDE SEQUENCE [LARGE SCALE GENOMIC DNA]</scope>
    <source>
        <strain evidence="1 2">ATCC 29799</strain>
    </source>
</reference>
<sequence>MKSRLLYQQAVFCLYFPVFGGNLPENVEYAIIMTKDNRSRRGEAV</sequence>
<evidence type="ECO:0000313" key="2">
    <source>
        <dbReference type="Proteomes" id="UP000003639"/>
    </source>
</evidence>
<gene>
    <name evidence="1" type="ORF">BACCAP_00430</name>
</gene>
<reference evidence="1 2" key="1">
    <citation type="submission" date="2007-04" db="EMBL/GenBank/DDBJ databases">
        <authorList>
            <person name="Fulton L."/>
            <person name="Clifton S."/>
            <person name="Fulton B."/>
            <person name="Xu J."/>
            <person name="Minx P."/>
            <person name="Pepin K.H."/>
            <person name="Johnson M."/>
            <person name="Thiruvilangam P."/>
            <person name="Bhonagiri V."/>
            <person name="Nash W.E."/>
            <person name="Mardis E.R."/>
            <person name="Wilson R.K."/>
        </authorList>
    </citation>
    <scope>NUCLEOTIDE SEQUENCE [LARGE SCALE GENOMIC DNA]</scope>
    <source>
        <strain evidence="1 2">ATCC 29799</strain>
    </source>
</reference>
<organism evidence="1 2">
    <name type="scientific">Pseudoflavonifractor capillosus ATCC 29799</name>
    <dbReference type="NCBI Taxonomy" id="411467"/>
    <lineage>
        <taxon>Bacteria</taxon>
        <taxon>Bacillati</taxon>
        <taxon>Bacillota</taxon>
        <taxon>Clostridia</taxon>
        <taxon>Eubacteriales</taxon>
        <taxon>Oscillospiraceae</taxon>
        <taxon>Pseudoflavonifractor</taxon>
    </lineage>
</organism>
<dbReference type="Proteomes" id="UP000003639">
    <property type="component" value="Unassembled WGS sequence"/>
</dbReference>
<accession>A6NQG0</accession>
<proteinExistence type="predicted"/>
<comment type="caution">
    <text evidence="1">The sequence shown here is derived from an EMBL/GenBank/DDBJ whole genome shotgun (WGS) entry which is preliminary data.</text>
</comment>
<dbReference type="EMBL" id="AAXG02000004">
    <property type="protein sequence ID" value="EDN01765.1"/>
    <property type="molecule type" value="Genomic_DNA"/>
</dbReference>
<keyword evidence="2" id="KW-1185">Reference proteome</keyword>
<dbReference type="STRING" id="411467.BACCAP_00430"/>
<protein>
    <submittedName>
        <fullName evidence="1">Uncharacterized protein</fullName>
    </submittedName>
</protein>
<name>A6NQG0_9FIRM</name>
<dbReference type="AlphaFoldDB" id="A6NQG0"/>
<evidence type="ECO:0000313" key="1">
    <source>
        <dbReference type="EMBL" id="EDN01765.1"/>
    </source>
</evidence>